<reference evidence="1" key="1">
    <citation type="submission" date="2018-05" db="EMBL/GenBank/DDBJ databases">
        <authorList>
            <person name="Lanie J.A."/>
            <person name="Ng W.-L."/>
            <person name="Kazmierczak K.M."/>
            <person name="Andrzejewski T.M."/>
            <person name="Davidsen T.M."/>
            <person name="Wayne K.J."/>
            <person name="Tettelin H."/>
            <person name="Glass J.I."/>
            <person name="Rusch D."/>
            <person name="Podicherti R."/>
            <person name="Tsui H.-C.T."/>
            <person name="Winkler M.E."/>
        </authorList>
    </citation>
    <scope>NUCLEOTIDE SEQUENCE</scope>
</reference>
<organism evidence="1">
    <name type="scientific">marine metagenome</name>
    <dbReference type="NCBI Taxonomy" id="408172"/>
    <lineage>
        <taxon>unclassified sequences</taxon>
        <taxon>metagenomes</taxon>
        <taxon>ecological metagenomes</taxon>
    </lineage>
</organism>
<dbReference type="EMBL" id="UINC01033309">
    <property type="protein sequence ID" value="SVB22386.1"/>
    <property type="molecule type" value="Genomic_DNA"/>
</dbReference>
<evidence type="ECO:0000313" key="1">
    <source>
        <dbReference type="EMBL" id="SVB22386.1"/>
    </source>
</evidence>
<protein>
    <submittedName>
        <fullName evidence="1">Uncharacterized protein</fullName>
    </submittedName>
</protein>
<gene>
    <name evidence="1" type="ORF">METZ01_LOCUS175240</name>
</gene>
<dbReference type="AlphaFoldDB" id="A0A382C8K1"/>
<proteinExistence type="predicted"/>
<accession>A0A382C8K1</accession>
<sequence>MVTQNTFEELPKTIADAEAQGYSLIDSVDSDGNLKQAMCFGHEGARHYAKQGSKTTDGVEWHGAPLLLIYDVNSEKLKGMVLESTTPQPSPPWEYHAEGHPGMGFAHSSLHFWFTEPPANS</sequence>
<name>A0A382C8K1_9ZZZZ</name>